<dbReference type="InterPro" id="IPR036047">
    <property type="entry name" value="F-box-like_dom_sf"/>
</dbReference>
<proteinExistence type="predicted"/>
<dbReference type="OrthoDB" id="512036at2759"/>
<dbReference type="InterPro" id="IPR001810">
    <property type="entry name" value="F-box_dom"/>
</dbReference>
<dbReference type="Pfam" id="PF00646">
    <property type="entry name" value="F-box"/>
    <property type="match status" value="1"/>
</dbReference>
<feature type="transmembrane region" description="Helical" evidence="1">
    <location>
        <begin position="314"/>
        <end position="332"/>
    </location>
</feature>
<evidence type="ECO:0000259" key="2">
    <source>
        <dbReference type="PROSITE" id="PS50181"/>
    </source>
</evidence>
<dbReference type="PANTHER" id="PTHR31482">
    <property type="entry name" value="ESTS AU081301(E20138)"/>
    <property type="match status" value="1"/>
</dbReference>
<dbReference type="AlphaFoldDB" id="A0A835JQL6"/>
<keyword evidence="4" id="KW-1185">Reference proteome</keyword>
<reference evidence="3 4" key="1">
    <citation type="submission" date="2020-10" db="EMBL/GenBank/DDBJ databases">
        <title>Plant Genome Project.</title>
        <authorList>
            <person name="Zhang R.-G."/>
        </authorList>
    </citation>
    <scope>NUCLEOTIDE SEQUENCE [LARGE SCALE GENOMIC DNA]</scope>
    <source>
        <strain evidence="3">FAFU-HL-1</strain>
        <tissue evidence="3">Leaf</tissue>
    </source>
</reference>
<dbReference type="PANTHER" id="PTHR31482:SF2">
    <property type="entry name" value="F-BOX DOMAIN-CONTAINING PROTEIN"/>
    <property type="match status" value="1"/>
</dbReference>
<feature type="domain" description="F-box" evidence="2">
    <location>
        <begin position="90"/>
        <end position="136"/>
    </location>
</feature>
<evidence type="ECO:0000313" key="4">
    <source>
        <dbReference type="Proteomes" id="UP000657918"/>
    </source>
</evidence>
<gene>
    <name evidence="3" type="ORF">SADUNF_Sadunf09G0053900</name>
</gene>
<evidence type="ECO:0000256" key="1">
    <source>
        <dbReference type="SAM" id="Phobius"/>
    </source>
</evidence>
<accession>A0A835JQL6</accession>
<name>A0A835JQL6_9ROSI</name>
<keyword evidence="1" id="KW-1133">Transmembrane helix</keyword>
<feature type="transmembrane region" description="Helical" evidence="1">
    <location>
        <begin position="338"/>
        <end position="357"/>
    </location>
</feature>
<keyword evidence="1" id="KW-0812">Transmembrane</keyword>
<dbReference type="PROSITE" id="PS50181">
    <property type="entry name" value="FBOX"/>
    <property type="match status" value="1"/>
</dbReference>
<dbReference type="SUPFAM" id="SSF81383">
    <property type="entry name" value="F-box domain"/>
    <property type="match status" value="1"/>
</dbReference>
<organism evidence="3 4">
    <name type="scientific">Salix dunnii</name>
    <dbReference type="NCBI Taxonomy" id="1413687"/>
    <lineage>
        <taxon>Eukaryota</taxon>
        <taxon>Viridiplantae</taxon>
        <taxon>Streptophyta</taxon>
        <taxon>Embryophyta</taxon>
        <taxon>Tracheophyta</taxon>
        <taxon>Spermatophyta</taxon>
        <taxon>Magnoliopsida</taxon>
        <taxon>eudicotyledons</taxon>
        <taxon>Gunneridae</taxon>
        <taxon>Pentapetalae</taxon>
        <taxon>rosids</taxon>
        <taxon>fabids</taxon>
        <taxon>Malpighiales</taxon>
        <taxon>Salicaceae</taxon>
        <taxon>Saliceae</taxon>
        <taxon>Salix</taxon>
    </lineage>
</organism>
<dbReference type="Proteomes" id="UP000657918">
    <property type="component" value="Unassembled WGS sequence"/>
</dbReference>
<feature type="transmembrane region" description="Helical" evidence="1">
    <location>
        <begin position="45"/>
        <end position="64"/>
    </location>
</feature>
<dbReference type="Gene3D" id="1.20.1280.50">
    <property type="match status" value="1"/>
</dbReference>
<sequence>MLLYIFITCFSFILFLKPLSLKPLPPWASEIRLLSFWFSKDLFLFSYLGSLRNTLLNIFCINIIPLKTSIKKMSLSSRAEKSALDDETGGMSVLDLPELALECVLERLPPAGLCSMAGVCTSLRERCVSDHLWEKHMKHKWGRVIGPAAYREWQWHLASRNYLGSCKHGKPKGFMRLLSIIWPSSWSTPKIDPINNSRQRSSLPVNSIMSCYLALETGKFWFPAQVFNRENGHVGFMLSCYDAELNYDPRTDTFQARYPPHGRRAIATESGVPWERLRAPSVDTSPHDLHISECLHDLLPGDHIEIQWRRNKEFPYGLFSIPVGGMALWVTWSHVMEMKIIVGVVTAVSKFYLFFVASTTLCSIYHEESDTVVLEFHQYTPGSRWRSTTINRKDHREEGNEADGFYGGIRKLFKNEEISRWKRLWPTEVLE</sequence>
<comment type="caution">
    <text evidence="3">The sequence shown here is derived from an EMBL/GenBank/DDBJ whole genome shotgun (WGS) entry which is preliminary data.</text>
</comment>
<protein>
    <recommendedName>
        <fullName evidence="2">F-box domain-containing protein</fullName>
    </recommendedName>
</protein>
<evidence type="ECO:0000313" key="3">
    <source>
        <dbReference type="EMBL" id="KAF9675645.1"/>
    </source>
</evidence>
<keyword evidence="1" id="KW-0472">Membrane</keyword>
<dbReference type="EMBL" id="JADGMS010000009">
    <property type="protein sequence ID" value="KAF9675645.1"/>
    <property type="molecule type" value="Genomic_DNA"/>
</dbReference>